<reference evidence="1" key="1">
    <citation type="submission" date="2022-02" db="EMBL/GenBank/DDBJ databases">
        <title>Plant Genome Project.</title>
        <authorList>
            <person name="Zhang R.-G."/>
        </authorList>
    </citation>
    <scope>NUCLEOTIDE SEQUENCE</scope>
    <source>
        <strain evidence="1">AT1</strain>
    </source>
</reference>
<proteinExistence type="predicted"/>
<organism evidence="1 2">
    <name type="scientific">Rhododendron molle</name>
    <name type="common">Chinese azalea</name>
    <name type="synonym">Azalea mollis</name>
    <dbReference type="NCBI Taxonomy" id="49168"/>
    <lineage>
        <taxon>Eukaryota</taxon>
        <taxon>Viridiplantae</taxon>
        <taxon>Streptophyta</taxon>
        <taxon>Embryophyta</taxon>
        <taxon>Tracheophyta</taxon>
        <taxon>Spermatophyta</taxon>
        <taxon>Magnoliopsida</taxon>
        <taxon>eudicotyledons</taxon>
        <taxon>Gunneridae</taxon>
        <taxon>Pentapetalae</taxon>
        <taxon>asterids</taxon>
        <taxon>Ericales</taxon>
        <taxon>Ericaceae</taxon>
        <taxon>Ericoideae</taxon>
        <taxon>Rhodoreae</taxon>
        <taxon>Rhododendron</taxon>
    </lineage>
</organism>
<protein>
    <submittedName>
        <fullName evidence="1">Uncharacterized protein</fullName>
    </submittedName>
</protein>
<accession>A0ACC0MN93</accession>
<dbReference type="EMBL" id="CM046395">
    <property type="protein sequence ID" value="KAI8542089.1"/>
    <property type="molecule type" value="Genomic_DNA"/>
</dbReference>
<evidence type="ECO:0000313" key="1">
    <source>
        <dbReference type="EMBL" id="KAI8542089.1"/>
    </source>
</evidence>
<keyword evidence="2" id="KW-1185">Reference proteome</keyword>
<evidence type="ECO:0000313" key="2">
    <source>
        <dbReference type="Proteomes" id="UP001062846"/>
    </source>
</evidence>
<dbReference type="Proteomes" id="UP001062846">
    <property type="component" value="Chromosome 8"/>
</dbReference>
<sequence length="131" mass="14850">MKKLEREVEDADEEREEEEEREGEGEEEEGSKSEEKKRKVKVNSGSGIMTTERFESLPISELSLNSIKEMNFQCLTQTFSLVLESYSLVVATLIKGQLNAADKAVCLAVGIDHYLLFRTFEINWVGSNGMH</sequence>
<gene>
    <name evidence="1" type="ORF">RHMOL_Rhmol08G0112000</name>
</gene>
<name>A0ACC0MN93_RHOML</name>
<comment type="caution">
    <text evidence="1">The sequence shown here is derived from an EMBL/GenBank/DDBJ whole genome shotgun (WGS) entry which is preliminary data.</text>
</comment>